<organism evidence="1">
    <name type="scientific">Erythrolobus madagascarensis</name>
    <dbReference type="NCBI Taxonomy" id="708628"/>
    <lineage>
        <taxon>Eukaryota</taxon>
        <taxon>Rhodophyta</taxon>
        <taxon>Bangiophyceae</taxon>
        <taxon>Porphyridiales</taxon>
        <taxon>Porphyridiaceae</taxon>
        <taxon>Erythrolobus</taxon>
    </lineage>
</organism>
<name>A0A7S0T6I9_9RHOD</name>
<reference evidence="1" key="1">
    <citation type="submission" date="2021-01" db="EMBL/GenBank/DDBJ databases">
        <authorList>
            <person name="Corre E."/>
            <person name="Pelletier E."/>
            <person name="Niang G."/>
            <person name="Scheremetjew M."/>
            <person name="Finn R."/>
            <person name="Kale V."/>
            <person name="Holt S."/>
            <person name="Cochrane G."/>
            <person name="Meng A."/>
            <person name="Brown T."/>
            <person name="Cohen L."/>
        </authorList>
    </citation>
    <scope>NUCLEOTIDE SEQUENCE</scope>
    <source>
        <strain evidence="1">CCMP3276</strain>
    </source>
</reference>
<accession>A0A7S0T6I9</accession>
<proteinExistence type="predicted"/>
<dbReference type="AlphaFoldDB" id="A0A7S0T6I9"/>
<evidence type="ECO:0000313" key="1">
    <source>
        <dbReference type="EMBL" id="CAD8726819.1"/>
    </source>
</evidence>
<protein>
    <submittedName>
        <fullName evidence="1">Uncharacterized protein</fullName>
    </submittedName>
</protein>
<dbReference type="EMBL" id="HBFE01004505">
    <property type="protein sequence ID" value="CAD8726819.1"/>
    <property type="molecule type" value="Transcribed_RNA"/>
</dbReference>
<sequence>MAAFVGLATGSTRSTRTPAVCRKLVPGVPSGQDVRDNQPLRSYVPAPVETYEKRSFATVLPKTWEGEVPTVGVADAPEAVEEDWLVPETAESTSAFVEYARKMKDEREAALAAKLSEADGDLYPSNFAAIKYEGVKCFESWR</sequence>
<gene>
    <name evidence="1" type="ORF">EMAD1354_LOCUS2900</name>
</gene>